<dbReference type="EC" id="3.4.11.18" evidence="6 7"/>
<name>A0A124DXR7_PAEAM</name>
<feature type="domain" description="Peptidase M24" evidence="8">
    <location>
        <begin position="53"/>
        <end position="278"/>
    </location>
</feature>
<keyword evidence="2 6" id="KW-0031">Aminopeptidase</keyword>
<keyword evidence="4 6" id="KW-0479">Metal-binding</keyword>
<feature type="binding site" evidence="6">
    <location>
        <position position="146"/>
    </location>
    <ligand>
        <name>a divalent metal cation</name>
        <dbReference type="ChEBI" id="CHEBI:60240"/>
        <label>1</label>
    </ligand>
</feature>
<feature type="binding site" evidence="6">
    <location>
        <position position="216"/>
    </location>
    <ligand>
        <name>substrate</name>
    </ligand>
</feature>
<protein>
    <recommendedName>
        <fullName evidence="6 7">Methionine aminopeptidase</fullName>
        <shortName evidence="6">MAP</shortName>
        <shortName evidence="6">MetAP</shortName>
        <ecNumber evidence="6 7">3.4.11.18</ecNumber>
    </recommendedName>
    <alternativeName>
        <fullName evidence="6">Peptidase M</fullName>
    </alternativeName>
</protein>
<evidence type="ECO:0000256" key="2">
    <source>
        <dbReference type="ARBA" id="ARBA00022438"/>
    </source>
</evidence>
<dbReference type="InterPro" id="IPR001714">
    <property type="entry name" value="Pept_M24_MAP"/>
</dbReference>
<dbReference type="GO" id="GO:0046872">
    <property type="term" value="F:metal ion binding"/>
    <property type="evidence" value="ECO:0007669"/>
    <property type="project" value="UniProtKB-UniRule"/>
</dbReference>
<dbReference type="GO" id="GO:0070006">
    <property type="term" value="F:metalloaminopeptidase activity"/>
    <property type="evidence" value="ECO:0007669"/>
    <property type="project" value="UniProtKB-UniRule"/>
</dbReference>
<comment type="caution">
    <text evidence="9">The sequence shown here is derived from an EMBL/GenBank/DDBJ whole genome shotgun (WGS) entry which is preliminary data.</text>
</comment>
<dbReference type="InterPro" id="IPR002467">
    <property type="entry name" value="Pept_M24A_MAP1"/>
</dbReference>
<feature type="binding site" evidence="6">
    <location>
        <position position="243"/>
    </location>
    <ligand>
        <name>a divalent metal cation</name>
        <dbReference type="ChEBI" id="CHEBI:60240"/>
        <label>2</label>
        <note>catalytic</note>
    </ligand>
</feature>
<organism evidence="9 10">
    <name type="scientific">Paenibacillus amylolyticus</name>
    <dbReference type="NCBI Taxonomy" id="1451"/>
    <lineage>
        <taxon>Bacteria</taxon>
        <taxon>Bacillati</taxon>
        <taxon>Bacillota</taxon>
        <taxon>Bacilli</taxon>
        <taxon>Bacillales</taxon>
        <taxon>Paenibacillaceae</taxon>
        <taxon>Paenibacillus</taxon>
    </lineage>
</organism>
<evidence type="ECO:0000256" key="1">
    <source>
        <dbReference type="ARBA" id="ARBA00002521"/>
    </source>
</evidence>
<dbReference type="SUPFAM" id="SSF55920">
    <property type="entry name" value="Creatinase/aminopeptidase"/>
    <property type="match status" value="1"/>
</dbReference>
<dbReference type="Gene3D" id="3.90.230.10">
    <property type="entry name" value="Creatinase/methionine aminopeptidase superfamily"/>
    <property type="match status" value="1"/>
</dbReference>
<dbReference type="GO" id="GO:0006508">
    <property type="term" value="P:proteolysis"/>
    <property type="evidence" value="ECO:0007669"/>
    <property type="project" value="UniProtKB-KW"/>
</dbReference>
<keyword evidence="5 6" id="KW-0378">Hydrolase</keyword>
<feature type="binding site" evidence="6">
    <location>
        <position position="146"/>
    </location>
    <ligand>
        <name>a divalent metal cation</name>
        <dbReference type="ChEBI" id="CHEBI:60240"/>
        <label>2</label>
        <note>catalytic</note>
    </ligand>
</feature>
<evidence type="ECO:0000256" key="5">
    <source>
        <dbReference type="ARBA" id="ARBA00022801"/>
    </source>
</evidence>
<dbReference type="CDD" id="cd01086">
    <property type="entry name" value="MetAP1"/>
    <property type="match status" value="1"/>
</dbReference>
<comment type="function">
    <text evidence="1 6">Removes the N-terminal methionine from nascent proteins. The N-terminal methionine is often cleaved when the second residue in the primary sequence is small and uncharged (Met-Ala-, Cys, Gly, Pro, Ser, Thr, or Val). Requires deformylation of the N(alpha)-formylated initiator methionine before it can be hydrolyzed.</text>
</comment>
<comment type="cofactor">
    <cofactor evidence="6">
        <name>Co(2+)</name>
        <dbReference type="ChEBI" id="CHEBI:48828"/>
    </cofactor>
    <cofactor evidence="6">
        <name>Zn(2+)</name>
        <dbReference type="ChEBI" id="CHEBI:29105"/>
    </cofactor>
    <cofactor evidence="6">
        <name>Mn(2+)</name>
        <dbReference type="ChEBI" id="CHEBI:29035"/>
    </cofactor>
    <cofactor evidence="6">
        <name>Fe(2+)</name>
        <dbReference type="ChEBI" id="CHEBI:29033"/>
    </cofactor>
    <text evidence="6">Binds 2 divalent metal cations per subunit. Has a high-affinity and a low affinity metal-binding site. The true nature of the physiological cofactor is under debate. The enzyme is active with cobalt, zinc, manganese or divalent iron ions. Most likely, methionine aminopeptidases function as mononuclear Fe(2+)-metalloproteases under physiological conditions, and the catalytically relevant metal-binding site has been assigned to the histidine-containing high-affinity site.</text>
</comment>
<evidence type="ECO:0000313" key="10">
    <source>
        <dbReference type="Proteomes" id="UP000069697"/>
    </source>
</evidence>
<feature type="binding site" evidence="6">
    <location>
        <position position="209"/>
    </location>
    <ligand>
        <name>a divalent metal cation</name>
        <dbReference type="ChEBI" id="CHEBI:60240"/>
        <label>2</label>
        <note>catalytic</note>
    </ligand>
</feature>
<gene>
    <name evidence="6" type="primary">map</name>
    <name evidence="9" type="ORF">PAHA3_1962</name>
</gene>
<dbReference type="InterPro" id="IPR036005">
    <property type="entry name" value="Creatinase/aminopeptidase-like"/>
</dbReference>
<comment type="subunit">
    <text evidence="6">Monomer.</text>
</comment>
<evidence type="ECO:0000256" key="4">
    <source>
        <dbReference type="ARBA" id="ARBA00022723"/>
    </source>
</evidence>
<keyword evidence="3 6" id="KW-0645">Protease</keyword>
<proteinExistence type="inferred from homology"/>
<feature type="binding site" evidence="6">
    <location>
        <position position="273"/>
    </location>
    <ligand>
        <name>a divalent metal cation</name>
        <dbReference type="ChEBI" id="CHEBI:60240"/>
        <label>1</label>
    </ligand>
</feature>
<evidence type="ECO:0000256" key="7">
    <source>
        <dbReference type="RuleBase" id="RU003653"/>
    </source>
</evidence>
<dbReference type="AlphaFoldDB" id="A0A124DXR7"/>
<dbReference type="InterPro" id="IPR000994">
    <property type="entry name" value="Pept_M24"/>
</dbReference>
<evidence type="ECO:0000313" key="9">
    <source>
        <dbReference type="EMBL" id="GAS81888.1"/>
    </source>
</evidence>
<feature type="binding site" evidence="6">
    <location>
        <position position="135"/>
    </location>
    <ligand>
        <name>a divalent metal cation</name>
        <dbReference type="ChEBI" id="CHEBI:60240"/>
        <label>1</label>
    </ligand>
</feature>
<evidence type="ECO:0000256" key="3">
    <source>
        <dbReference type="ARBA" id="ARBA00022670"/>
    </source>
</evidence>
<evidence type="ECO:0000256" key="6">
    <source>
        <dbReference type="HAMAP-Rule" id="MF_01974"/>
    </source>
</evidence>
<dbReference type="NCBIfam" id="TIGR00500">
    <property type="entry name" value="met_pdase_I"/>
    <property type="match status" value="1"/>
</dbReference>
<comment type="similarity">
    <text evidence="6">Belongs to the peptidase M24A family. Methionine aminopeptidase type 1 subfamily.</text>
</comment>
<dbReference type="GO" id="GO:0004239">
    <property type="term" value="F:initiator methionyl aminopeptidase activity"/>
    <property type="evidence" value="ECO:0007669"/>
    <property type="project" value="UniProtKB-UniRule"/>
</dbReference>
<comment type="catalytic activity">
    <reaction evidence="6 7">
        <text>Release of N-terminal amino acids, preferentially methionine, from peptides and arylamides.</text>
        <dbReference type="EC" id="3.4.11.18"/>
    </reaction>
</comment>
<reference evidence="10" key="2">
    <citation type="submission" date="2016-01" db="EMBL/GenBank/DDBJ databases">
        <title>Draft Genome Sequence of Paenibacillus amylolyticus Heshi-A3 that Was Isolated from Fermented Rice Bran with Aging Salted Mackerel, Which Was Named Heshiko as Traditional Fermented Seafood in Japan.</title>
        <authorList>
            <person name="Akuzawa S."/>
            <person name="Nakagawa J."/>
            <person name="Kanekatsu T."/>
            <person name="Kubota E."/>
            <person name="Ohtake R."/>
            <person name="Suzuki T."/>
            <person name="Kanesaki Y."/>
        </authorList>
    </citation>
    <scope>NUCLEOTIDE SEQUENCE [LARGE SCALE GENOMIC DNA]</scope>
    <source>
        <strain evidence="10">Heshi-A3</strain>
    </source>
</reference>
<dbReference type="EMBL" id="BCNV01000001">
    <property type="protein sequence ID" value="GAS81888.1"/>
    <property type="molecule type" value="Genomic_DNA"/>
</dbReference>
<feature type="binding site" evidence="6">
    <location>
        <position position="118"/>
    </location>
    <ligand>
        <name>substrate</name>
    </ligand>
</feature>
<dbReference type="HAMAP" id="MF_01974">
    <property type="entry name" value="MetAP_1"/>
    <property type="match status" value="1"/>
</dbReference>
<dbReference type="PRINTS" id="PR00599">
    <property type="entry name" value="MAPEPTIDASE"/>
</dbReference>
<reference evidence="9 10" key="1">
    <citation type="journal article" date="2016" name="Genome Announc.">
        <title>Draft Genome Sequence of Paenibacillus amylolyticus Heshi-A3, Isolated from Fermented Rice Bran in a Japanese Fermented Seafood Dish.</title>
        <authorList>
            <person name="Akuzawa S."/>
            <person name="Nagaoka J."/>
            <person name="Kanekatsu M."/>
            <person name="Kubota E."/>
            <person name="Ohtake R."/>
            <person name="Suzuki T."/>
            <person name="Kanesaki Y."/>
        </authorList>
    </citation>
    <scope>NUCLEOTIDE SEQUENCE [LARGE SCALE GENOMIC DNA]</scope>
    <source>
        <strain evidence="9 10">Heshi-A3</strain>
    </source>
</reference>
<accession>A0A124DXR7</accession>
<dbReference type="Proteomes" id="UP000069697">
    <property type="component" value="Unassembled WGS sequence"/>
</dbReference>
<dbReference type="Pfam" id="PF00557">
    <property type="entry name" value="Peptidase_M24"/>
    <property type="match status" value="1"/>
</dbReference>
<dbReference type="PANTHER" id="PTHR43330:SF13">
    <property type="entry name" value="METHIONINE AMINOPEPTIDASE 2"/>
    <property type="match status" value="1"/>
</dbReference>
<feature type="binding site" evidence="6">
    <location>
        <position position="273"/>
    </location>
    <ligand>
        <name>a divalent metal cation</name>
        <dbReference type="ChEBI" id="CHEBI:60240"/>
        <label>2</label>
        <note>catalytic</note>
    </ligand>
</feature>
<dbReference type="PANTHER" id="PTHR43330">
    <property type="entry name" value="METHIONINE AMINOPEPTIDASE"/>
    <property type="match status" value="1"/>
</dbReference>
<evidence type="ECO:0000259" key="8">
    <source>
        <dbReference type="Pfam" id="PF00557"/>
    </source>
</evidence>
<sequence length="288" mass="31671">MSFNNRRNKRTTTLTMWIKKLRSFAALDMINQLTIKDSEVEKMIARTEEDFNGLKEIGKIVASIRDELVQKTIPGITTKELDDLAGELFEKAGAVSAPKSEYNFPGFTCISVNEEVAHGIPGERVIQEGDIVNIDVSGSKNSYFADTGISFVVGEGEEVLTKICDVVKQAFEAGLKKAKPGSKKSGIGKAVFQTARQHELTVIKNLTGHGVGRAIHEAPDHIYNYNDPSDDELLKEGMVIAFEPFVSTSEEEVFQTGDGWTFATKNSYVAQIEHTIILSKNGPIIVTL</sequence>